<dbReference type="RefSeq" id="XP_064674150.1">
    <property type="nucleotide sequence ID" value="XM_064809029.1"/>
</dbReference>
<reference evidence="2" key="2">
    <citation type="submission" date="2023-05" db="EMBL/GenBank/DDBJ databases">
        <authorList>
            <consortium name="Lawrence Berkeley National Laboratory"/>
            <person name="Steindorff A."/>
            <person name="Hensen N."/>
            <person name="Bonometti L."/>
            <person name="Westerberg I."/>
            <person name="Brannstrom I.O."/>
            <person name="Guillou S."/>
            <person name="Cros-Aarteil S."/>
            <person name="Calhoun S."/>
            <person name="Haridas S."/>
            <person name="Kuo A."/>
            <person name="Mondo S."/>
            <person name="Pangilinan J."/>
            <person name="Riley R."/>
            <person name="Labutti K."/>
            <person name="Andreopoulos B."/>
            <person name="Lipzen A."/>
            <person name="Chen C."/>
            <person name="Yanf M."/>
            <person name="Daum C."/>
            <person name="Ng V."/>
            <person name="Clum A."/>
            <person name="Ohm R."/>
            <person name="Martin F."/>
            <person name="Silar P."/>
            <person name="Natvig D."/>
            <person name="Lalanne C."/>
            <person name="Gautier V."/>
            <person name="Ament-Velasquez S.L."/>
            <person name="Kruys A."/>
            <person name="Hutchinson M.I."/>
            <person name="Powell A.J."/>
            <person name="Barry K."/>
            <person name="Miller A.N."/>
            <person name="Grigoriev I.V."/>
            <person name="Debuchy R."/>
            <person name="Gladieux P."/>
            <person name="Thoren M.H."/>
            <person name="Johannesson H."/>
        </authorList>
    </citation>
    <scope>NUCLEOTIDE SEQUENCE</scope>
    <source>
        <strain evidence="2">CBS 508.74</strain>
    </source>
</reference>
<feature type="region of interest" description="Disordered" evidence="1">
    <location>
        <begin position="48"/>
        <end position="96"/>
    </location>
</feature>
<dbReference type="GeneID" id="89933152"/>
<organism evidence="2 3">
    <name type="scientific">Canariomyces notabilis</name>
    <dbReference type="NCBI Taxonomy" id="2074819"/>
    <lineage>
        <taxon>Eukaryota</taxon>
        <taxon>Fungi</taxon>
        <taxon>Dikarya</taxon>
        <taxon>Ascomycota</taxon>
        <taxon>Pezizomycotina</taxon>
        <taxon>Sordariomycetes</taxon>
        <taxon>Sordariomycetidae</taxon>
        <taxon>Sordariales</taxon>
        <taxon>Chaetomiaceae</taxon>
        <taxon>Canariomyces</taxon>
    </lineage>
</organism>
<sequence length="106" mass="11441">MPAGPAVRSSILGFNPTTYVCTVQRVGNPPLLESVLVVNSVGDARRIYQDCRSPTPTTPAASNSEEPDESTAIRSSGGSMPPTRLTERKHSKRLSASRVRVLYSVR</sequence>
<protein>
    <submittedName>
        <fullName evidence="2">Uncharacterized protein</fullName>
    </submittedName>
</protein>
<evidence type="ECO:0000313" key="3">
    <source>
        <dbReference type="Proteomes" id="UP001302812"/>
    </source>
</evidence>
<dbReference type="AlphaFoldDB" id="A0AAN6TLE7"/>
<proteinExistence type="predicted"/>
<comment type="caution">
    <text evidence="2">The sequence shown here is derived from an EMBL/GenBank/DDBJ whole genome shotgun (WGS) entry which is preliminary data.</text>
</comment>
<keyword evidence="3" id="KW-1185">Reference proteome</keyword>
<feature type="compositionally biased region" description="Polar residues" evidence="1">
    <location>
        <begin position="52"/>
        <end position="64"/>
    </location>
</feature>
<evidence type="ECO:0000313" key="2">
    <source>
        <dbReference type="EMBL" id="KAK4116580.1"/>
    </source>
</evidence>
<evidence type="ECO:0000256" key="1">
    <source>
        <dbReference type="SAM" id="MobiDB-lite"/>
    </source>
</evidence>
<name>A0AAN6TLE7_9PEZI</name>
<dbReference type="Proteomes" id="UP001302812">
    <property type="component" value="Unassembled WGS sequence"/>
</dbReference>
<accession>A0AAN6TLE7</accession>
<reference evidence="2" key="1">
    <citation type="journal article" date="2023" name="Mol. Phylogenet. Evol.">
        <title>Genome-scale phylogeny and comparative genomics of the fungal order Sordariales.</title>
        <authorList>
            <person name="Hensen N."/>
            <person name="Bonometti L."/>
            <person name="Westerberg I."/>
            <person name="Brannstrom I.O."/>
            <person name="Guillou S."/>
            <person name="Cros-Aarteil S."/>
            <person name="Calhoun S."/>
            <person name="Haridas S."/>
            <person name="Kuo A."/>
            <person name="Mondo S."/>
            <person name="Pangilinan J."/>
            <person name="Riley R."/>
            <person name="LaButti K."/>
            <person name="Andreopoulos B."/>
            <person name="Lipzen A."/>
            <person name="Chen C."/>
            <person name="Yan M."/>
            <person name="Daum C."/>
            <person name="Ng V."/>
            <person name="Clum A."/>
            <person name="Steindorff A."/>
            <person name="Ohm R.A."/>
            <person name="Martin F."/>
            <person name="Silar P."/>
            <person name="Natvig D.O."/>
            <person name="Lalanne C."/>
            <person name="Gautier V."/>
            <person name="Ament-Velasquez S.L."/>
            <person name="Kruys A."/>
            <person name="Hutchinson M.I."/>
            <person name="Powell A.J."/>
            <person name="Barry K."/>
            <person name="Miller A.N."/>
            <person name="Grigoriev I.V."/>
            <person name="Debuchy R."/>
            <person name="Gladieux P."/>
            <person name="Hiltunen Thoren M."/>
            <person name="Johannesson H."/>
        </authorList>
    </citation>
    <scope>NUCLEOTIDE SEQUENCE</scope>
    <source>
        <strain evidence="2">CBS 508.74</strain>
    </source>
</reference>
<dbReference type="EMBL" id="MU853333">
    <property type="protein sequence ID" value="KAK4116580.1"/>
    <property type="molecule type" value="Genomic_DNA"/>
</dbReference>
<gene>
    <name evidence="2" type="ORF">N656DRAFT_258902</name>
</gene>